<accession>A0A248LHM3</accession>
<sequence length="38" mass="4102">MATCLAAAGTREGFVNQRRATLADAEELTPGKRHMPDD</sequence>
<evidence type="ECO:0000313" key="1">
    <source>
        <dbReference type="EMBL" id="ASJ24247.1"/>
    </source>
</evidence>
<dbReference type="EMBL" id="CP022115">
    <property type="protein sequence ID" value="ASJ24247.1"/>
    <property type="molecule type" value="Genomic_DNA"/>
</dbReference>
<organism evidence="1 2">
    <name type="scientific">Laribacter hongkongensis</name>
    <dbReference type="NCBI Taxonomy" id="168471"/>
    <lineage>
        <taxon>Bacteria</taxon>
        <taxon>Pseudomonadati</taxon>
        <taxon>Pseudomonadota</taxon>
        <taxon>Betaproteobacteria</taxon>
        <taxon>Neisseriales</taxon>
        <taxon>Aquaspirillaceae</taxon>
        <taxon>Laribacter</taxon>
    </lineage>
</organism>
<dbReference type="Proteomes" id="UP000197424">
    <property type="component" value="Chromosome"/>
</dbReference>
<proteinExistence type="predicted"/>
<gene>
    <name evidence="1" type="ORF">LHGZ1_1416</name>
</gene>
<protein>
    <submittedName>
        <fullName evidence="1">Uncharacterized protein</fullName>
    </submittedName>
</protein>
<evidence type="ECO:0000313" key="2">
    <source>
        <dbReference type="Proteomes" id="UP000197424"/>
    </source>
</evidence>
<name>A0A248LHM3_9NEIS</name>
<reference evidence="2" key="1">
    <citation type="submission" date="2017-06" db="EMBL/GenBank/DDBJ databases">
        <title>Whole genome sequence of Laribacter hongkongensis LHGZ1.</title>
        <authorList>
            <person name="Chen D."/>
            <person name="Wu H."/>
            <person name="Chen J."/>
        </authorList>
    </citation>
    <scope>NUCLEOTIDE SEQUENCE [LARGE SCALE GENOMIC DNA]</scope>
    <source>
        <strain evidence="2">LHGZ1</strain>
    </source>
</reference>
<dbReference type="AlphaFoldDB" id="A0A248LHM3"/>